<reference evidence="1 2" key="1">
    <citation type="submission" date="2015-09" db="EMBL/GenBank/DDBJ databases">
        <title>Draft genome sequence of Kouleothrix aurantiaca JCM 19913.</title>
        <authorList>
            <person name="Hemp J."/>
        </authorList>
    </citation>
    <scope>NUCLEOTIDE SEQUENCE [LARGE SCALE GENOMIC DNA]</scope>
    <source>
        <strain evidence="1 2">COM-B</strain>
    </source>
</reference>
<keyword evidence="2" id="KW-1185">Reference proteome</keyword>
<organism evidence="1 2">
    <name type="scientific">Kouleothrix aurantiaca</name>
    <dbReference type="NCBI Taxonomy" id="186479"/>
    <lineage>
        <taxon>Bacteria</taxon>
        <taxon>Bacillati</taxon>
        <taxon>Chloroflexota</taxon>
        <taxon>Chloroflexia</taxon>
        <taxon>Chloroflexales</taxon>
        <taxon>Roseiflexineae</taxon>
        <taxon>Roseiflexaceae</taxon>
        <taxon>Kouleothrix</taxon>
    </lineage>
</organism>
<name>A0A0P9ET21_9CHLR</name>
<dbReference type="Gene3D" id="2.60.120.200">
    <property type="match status" value="1"/>
</dbReference>
<dbReference type="AlphaFoldDB" id="A0A0P9ET21"/>
<feature type="non-terminal residue" evidence="1">
    <location>
        <position position="198"/>
    </location>
</feature>
<protein>
    <submittedName>
        <fullName evidence="1">Uncharacterized protein</fullName>
    </submittedName>
</protein>
<comment type="caution">
    <text evidence="1">The sequence shown here is derived from an EMBL/GenBank/DDBJ whole genome shotgun (WGS) entry which is preliminary data.</text>
</comment>
<evidence type="ECO:0000313" key="1">
    <source>
        <dbReference type="EMBL" id="KPV47136.1"/>
    </source>
</evidence>
<feature type="non-terminal residue" evidence="1">
    <location>
        <position position="1"/>
    </location>
</feature>
<proteinExistence type="predicted"/>
<evidence type="ECO:0000313" key="2">
    <source>
        <dbReference type="Proteomes" id="UP000050509"/>
    </source>
</evidence>
<sequence length="198" mass="20362">NITAGTGTAFAGTTNVPIATGSLTTGSYTVRVRIRDAAGNWSTGTNGVRTATLTVTAAVPDAIFADGFESGSTSAWSGTSGSTSVTSGAALVGTRGLQVAGNGNNYVRYTFGTTANPASATYDARFYFNPNGNTGTGQDIFTARTSGGTTIFRVRYRINGTTPQVQIQGSASNSSWYNIVNGSNRIEVVLQSDGTIQL</sequence>
<gene>
    <name evidence="1" type="ORF">SE17_42710</name>
</gene>
<accession>A0A0P9ET21</accession>
<dbReference type="Proteomes" id="UP000050509">
    <property type="component" value="Unassembled WGS sequence"/>
</dbReference>
<dbReference type="EMBL" id="LJCR01003452">
    <property type="protein sequence ID" value="KPV47136.1"/>
    <property type="molecule type" value="Genomic_DNA"/>
</dbReference>